<feature type="region of interest" description="Disordered" evidence="1">
    <location>
        <begin position="87"/>
        <end position="147"/>
    </location>
</feature>
<comment type="caution">
    <text evidence="2">The sequence shown here is derived from an EMBL/GenBank/DDBJ whole genome shotgun (WGS) entry which is preliminary data.</text>
</comment>
<gene>
    <name evidence="2" type="ORF">WQQ_25570</name>
</gene>
<keyword evidence="3" id="KW-1185">Reference proteome</keyword>
<dbReference type="EMBL" id="AKGD01000002">
    <property type="protein sequence ID" value="EIT68975.1"/>
    <property type="molecule type" value="Genomic_DNA"/>
</dbReference>
<reference evidence="2 3" key="1">
    <citation type="journal article" date="2012" name="J. Bacteriol.">
        <title>Genome Sequence of n-Alkane-Degrading Hydrocarboniphaga effusa Strain AP103T (ATCC BAA-332T).</title>
        <authorList>
            <person name="Chang H.K."/>
            <person name="Zylstra G.J."/>
            <person name="Chae J.C."/>
        </authorList>
    </citation>
    <scope>NUCLEOTIDE SEQUENCE [LARGE SCALE GENOMIC DNA]</scope>
    <source>
        <strain evidence="2 3">AP103</strain>
    </source>
</reference>
<name>I8T507_9GAMM</name>
<feature type="compositionally biased region" description="Basic residues" evidence="1">
    <location>
        <begin position="101"/>
        <end position="131"/>
    </location>
</feature>
<evidence type="ECO:0000313" key="3">
    <source>
        <dbReference type="Proteomes" id="UP000003704"/>
    </source>
</evidence>
<organism evidence="2 3">
    <name type="scientific">Hydrocarboniphaga effusa AP103</name>
    <dbReference type="NCBI Taxonomy" id="1172194"/>
    <lineage>
        <taxon>Bacteria</taxon>
        <taxon>Pseudomonadati</taxon>
        <taxon>Pseudomonadota</taxon>
        <taxon>Gammaproteobacteria</taxon>
        <taxon>Nevskiales</taxon>
        <taxon>Nevskiaceae</taxon>
        <taxon>Hydrocarboniphaga</taxon>
    </lineage>
</organism>
<evidence type="ECO:0000313" key="2">
    <source>
        <dbReference type="EMBL" id="EIT68975.1"/>
    </source>
</evidence>
<dbReference type="Proteomes" id="UP000003704">
    <property type="component" value="Unassembled WGS sequence"/>
</dbReference>
<dbReference type="AlphaFoldDB" id="I8T507"/>
<protein>
    <submittedName>
        <fullName evidence="2">Uncharacterized protein</fullName>
    </submittedName>
</protein>
<evidence type="ECO:0000256" key="1">
    <source>
        <dbReference type="SAM" id="MobiDB-lite"/>
    </source>
</evidence>
<accession>I8T507</accession>
<proteinExistence type="predicted"/>
<sequence>MASARAVVNGELKINNGIGFVSSLSVRLSVTAIGRSFRPAASIPIGMFRCTAWPSVDAIPHADDCRPIAAPWISAGIAVWLQAGLKRDRQRAPDGVGAAIRRGRARPCSRRPAHCSRKRARKDSAFRRSHRSPGSTEAPPIGTSRPA</sequence>